<reference evidence="3" key="1">
    <citation type="submission" date="2020-07" db="EMBL/GenBank/DDBJ databases">
        <title>Multicomponent nature underlies the extraordinary mechanical properties of spider dragline silk.</title>
        <authorList>
            <person name="Kono N."/>
            <person name="Nakamura H."/>
            <person name="Mori M."/>
            <person name="Yoshida Y."/>
            <person name="Ohtoshi R."/>
            <person name="Malay A.D."/>
            <person name="Moran D.A.P."/>
            <person name="Tomita M."/>
            <person name="Numata K."/>
            <person name="Arakawa K."/>
        </authorList>
    </citation>
    <scope>NUCLEOTIDE SEQUENCE</scope>
</reference>
<accession>A0A8X6G3A8</accession>
<evidence type="ECO:0000259" key="2">
    <source>
        <dbReference type="SMART" id="SM00596"/>
    </source>
</evidence>
<organism evidence="3 4">
    <name type="scientific">Trichonephila clavata</name>
    <name type="common">Joro spider</name>
    <name type="synonym">Nephila clavata</name>
    <dbReference type="NCBI Taxonomy" id="2740835"/>
    <lineage>
        <taxon>Eukaryota</taxon>
        <taxon>Metazoa</taxon>
        <taxon>Ecdysozoa</taxon>
        <taxon>Arthropoda</taxon>
        <taxon>Chelicerata</taxon>
        <taxon>Arachnida</taxon>
        <taxon>Araneae</taxon>
        <taxon>Araneomorphae</taxon>
        <taxon>Entelegynae</taxon>
        <taxon>Araneoidea</taxon>
        <taxon>Nephilidae</taxon>
        <taxon>Trichonephila</taxon>
    </lineage>
</organism>
<dbReference type="InterPro" id="IPR006579">
    <property type="entry name" value="Pre_C2HC_dom"/>
</dbReference>
<dbReference type="Pfam" id="PF07530">
    <property type="entry name" value="PRE_C2HC"/>
    <property type="match status" value="1"/>
</dbReference>
<feature type="compositionally biased region" description="Polar residues" evidence="1">
    <location>
        <begin position="378"/>
        <end position="407"/>
    </location>
</feature>
<dbReference type="AlphaFoldDB" id="A0A8X6G3A8"/>
<dbReference type="Proteomes" id="UP000887116">
    <property type="component" value="Unassembled WGS sequence"/>
</dbReference>
<feature type="region of interest" description="Disordered" evidence="1">
    <location>
        <begin position="367"/>
        <end position="450"/>
    </location>
</feature>
<feature type="domain" description="Pre-C2HC" evidence="2">
    <location>
        <begin position="583"/>
        <end position="651"/>
    </location>
</feature>
<dbReference type="EMBL" id="BMAO01004450">
    <property type="protein sequence ID" value="GFQ94688.1"/>
    <property type="molecule type" value="Genomic_DNA"/>
</dbReference>
<comment type="caution">
    <text evidence="3">The sequence shown here is derived from an EMBL/GenBank/DDBJ whole genome shotgun (WGS) entry which is preliminary data.</text>
</comment>
<dbReference type="OrthoDB" id="8123891at2759"/>
<gene>
    <name evidence="3" type="primary">ORF1_32</name>
    <name evidence="3" type="ORF">TNCT_597741</name>
</gene>
<evidence type="ECO:0000256" key="1">
    <source>
        <dbReference type="SAM" id="MobiDB-lite"/>
    </source>
</evidence>
<keyword evidence="4" id="KW-1185">Reference proteome</keyword>
<dbReference type="SMART" id="SM00596">
    <property type="entry name" value="PRE_C2HC"/>
    <property type="match status" value="1"/>
</dbReference>
<name>A0A8X6G3A8_TRICU</name>
<evidence type="ECO:0000313" key="4">
    <source>
        <dbReference type="Proteomes" id="UP000887116"/>
    </source>
</evidence>
<dbReference type="PANTHER" id="PTHR33273">
    <property type="entry name" value="DOMAIN-CONTAINING PROTEIN, PUTATIVE-RELATED"/>
    <property type="match status" value="1"/>
</dbReference>
<sequence length="790" mass="88312">MRICQTKLNMSGMEETAVAEIETENDSMDEGTPDTQITTAEQQCQNLSHLFAQARSKSNTMTYLKAEIELHEKFPIYQPTGLEQLKDNLKNAEREHQALLGETTLITCPIQKCKIHNPQKPNIKISNQGKTSQKNKRNEYEEFQLPNKTARMTKEIPIEQVICTTNNKFAVLECEQATNVTSDPPIQAPPKIKPIMMKITKNYNLILQDINRKFPTTTNKVTGDWIKIQCSTSDDHREITTSLVQKKVEHCVIDPVASRPIKVVIKGLPASTPVDDIEQDLKNQGVAVQKIVQLCKFQTQTPLPIFMVEVNRAENATDIHEVKVRSAGLEELRAINSISWICIRCSRKTVTLLASEFKEQILALGAKKEESKPVESTPIESKNEVVSQVESLPPSSGKTAAKRSSTSPKRKGNKKKVKTNAEKHEDLVKTSNPFQALTPVESSDIEVDDSEDVVDEPTSVIADHTPTAPVAQLAPTSVNTNQPETSSSDVDQAEIKPKRVPPIVIDEQYNTPGLLADLSGHIGTKLMGKIVGGKLKVFPETIDAHRKIQNFVSVKKLKSHTYELAEEKQLKTVIRGLPSDYDTNEIIQALGELNIVPEHVTVMRNRSKNVNMPLFLVVSKKTPENQKIFKVTSIGYYKIKVESLNKNSMPAQCYRCQLFYHHSRFCNRDPKCLKCGLNHLTRDCKKNTDSPAKCANCDGSHPANYSGCPKNPKNLKPSKPPAKNVWDERAKVLEKQKINKNENANKNEKKNTSVSPASSDTKILLDQMSAMMSQFGTMFQMVMSTLGNKI</sequence>
<protein>
    <submittedName>
        <fullName evidence="3">Nucleic-acid-binding protein from transposon X-element</fullName>
    </submittedName>
</protein>
<feature type="compositionally biased region" description="Basic residues" evidence="1">
    <location>
        <begin position="408"/>
        <end position="418"/>
    </location>
</feature>
<evidence type="ECO:0000313" key="3">
    <source>
        <dbReference type="EMBL" id="GFQ94688.1"/>
    </source>
</evidence>
<dbReference type="PANTHER" id="PTHR33273:SF2">
    <property type="entry name" value="ENDONUCLEASE_EXONUCLEASE_PHOSPHATASE DOMAIN-CONTAINING PROTEIN"/>
    <property type="match status" value="1"/>
</dbReference>
<feature type="region of interest" description="Disordered" evidence="1">
    <location>
        <begin position="738"/>
        <end position="759"/>
    </location>
</feature>
<proteinExistence type="predicted"/>
<feature type="compositionally biased region" description="Basic and acidic residues" evidence="1">
    <location>
        <begin position="419"/>
        <end position="428"/>
    </location>
</feature>
<feature type="compositionally biased region" description="Basic and acidic residues" evidence="1">
    <location>
        <begin position="738"/>
        <end position="751"/>
    </location>
</feature>